<accession>A0AAD4MWR1</accession>
<feature type="region of interest" description="Disordered" evidence="1">
    <location>
        <begin position="103"/>
        <end position="151"/>
    </location>
</feature>
<dbReference type="Proteomes" id="UP001201812">
    <property type="component" value="Unassembled WGS sequence"/>
</dbReference>
<evidence type="ECO:0000313" key="2">
    <source>
        <dbReference type="EMBL" id="KAI1703872.1"/>
    </source>
</evidence>
<proteinExistence type="predicted"/>
<feature type="compositionally biased region" description="Basic residues" evidence="1">
    <location>
        <begin position="121"/>
        <end position="131"/>
    </location>
</feature>
<evidence type="ECO:0000256" key="1">
    <source>
        <dbReference type="SAM" id="MobiDB-lite"/>
    </source>
</evidence>
<organism evidence="2 3">
    <name type="scientific">Ditylenchus destructor</name>
    <dbReference type="NCBI Taxonomy" id="166010"/>
    <lineage>
        <taxon>Eukaryota</taxon>
        <taxon>Metazoa</taxon>
        <taxon>Ecdysozoa</taxon>
        <taxon>Nematoda</taxon>
        <taxon>Chromadorea</taxon>
        <taxon>Rhabditida</taxon>
        <taxon>Tylenchina</taxon>
        <taxon>Tylenchomorpha</taxon>
        <taxon>Sphaerularioidea</taxon>
        <taxon>Anguinidae</taxon>
        <taxon>Anguininae</taxon>
        <taxon>Ditylenchus</taxon>
    </lineage>
</organism>
<keyword evidence="3" id="KW-1185">Reference proteome</keyword>
<dbReference type="EMBL" id="JAKKPZ010000075">
    <property type="protein sequence ID" value="KAI1703872.1"/>
    <property type="molecule type" value="Genomic_DNA"/>
</dbReference>
<gene>
    <name evidence="2" type="ORF">DdX_14615</name>
</gene>
<evidence type="ECO:0000313" key="3">
    <source>
        <dbReference type="Proteomes" id="UP001201812"/>
    </source>
</evidence>
<comment type="caution">
    <text evidence="2">The sequence shown here is derived from an EMBL/GenBank/DDBJ whole genome shotgun (WGS) entry which is preliminary data.</text>
</comment>
<protein>
    <submittedName>
        <fullName evidence="2">Uncharacterized protein</fullName>
    </submittedName>
</protein>
<sequence>MSNRNCGAVAINKHNADYTELTTYMEQNNLKEYWRPGQYVFCRDPKGYSEARISRVILYEDTPVYHVNFSGKKSIKVLHEHAINGGFMEFNEENIRQVAEEKNARKKVHGNTVTRSQRGSQSKKARRKSAKPNRNVAKPATNQEYGDYSNWEESTPLDELMSGIDLSCERSISPLLPISTPEKRNITIDEAEKALASGKYTPQGIWFGLLPNFSRKQLFKLQLSSRTVIEEVESLDLAAFHIIDNLHFKKGEQDDKDGIKMFSIRPSVYIPGAIWKQQIKDFLPPDYVRFSEVYFHTFVINADFMERLRMYKVNFTGCSFWMMPTDMNEDAGETLKFLMENIFTECNEIRLNLAAGWHSVDQLTFLAQSLVLPGVVRCNKITLSSDEMSLDEKSPLYAPIFQWLHSGAGNEKRIMSLRGFKGWPNLIYKLMLRFASDKEPHFYLLYVSDIELGSLGGRKYYYSYNTYTGEQLRLYKLEDEGGCMFCLTRMPSGHTARSLFVE</sequence>
<dbReference type="AlphaFoldDB" id="A0AAD4MWR1"/>
<name>A0AAD4MWR1_9BILA</name>
<reference evidence="2" key="1">
    <citation type="submission" date="2022-01" db="EMBL/GenBank/DDBJ databases">
        <title>Genome Sequence Resource for Two Populations of Ditylenchus destructor, the Migratory Endoparasitic Phytonematode.</title>
        <authorList>
            <person name="Zhang H."/>
            <person name="Lin R."/>
            <person name="Xie B."/>
        </authorList>
    </citation>
    <scope>NUCLEOTIDE SEQUENCE</scope>
    <source>
        <strain evidence="2">BazhouSP</strain>
    </source>
</reference>